<dbReference type="RefSeq" id="WP_016493366.1">
    <property type="nucleotide sequence ID" value="NC_021499.1"/>
</dbReference>
<keyword evidence="2" id="KW-1185">Reference proteome</keyword>
<dbReference type="Gene3D" id="1.20.120.450">
    <property type="entry name" value="dinb family like domain"/>
    <property type="match status" value="1"/>
</dbReference>
<dbReference type="PANTHER" id="PTHR36922:SF1">
    <property type="entry name" value="DUF1993 DOMAIN-CONTAINING PROTEIN"/>
    <property type="match status" value="1"/>
</dbReference>
<protein>
    <recommendedName>
        <fullName evidence="3">DUF1993 domain-containing protein</fullName>
    </recommendedName>
</protein>
<reference evidence="1 2" key="1">
    <citation type="journal article" date="2013" name="Genome Announc.">
        <title>Complete Genome Sequence of the Carbazole Degrader Pseudomonas resinovorans Strain CA10 (NBRC 106553).</title>
        <authorList>
            <person name="Shintani M."/>
            <person name="Hosoyama A."/>
            <person name="Ohji S."/>
            <person name="Tsuchikane K."/>
            <person name="Takarada H."/>
            <person name="Yamazoe A."/>
            <person name="Fujita N."/>
            <person name="Nojiri H."/>
        </authorList>
    </citation>
    <scope>NUCLEOTIDE SEQUENCE [LARGE SCALE GENOMIC DNA]</scope>
    <source>
        <strain evidence="1 2">NBRC 106553</strain>
    </source>
</reference>
<evidence type="ECO:0000313" key="2">
    <source>
        <dbReference type="Proteomes" id="UP000015503"/>
    </source>
</evidence>
<dbReference type="AlphaFoldDB" id="S6AG77"/>
<organism evidence="1 2">
    <name type="scientific">Metapseudomonas resinovorans NBRC 106553</name>
    <dbReference type="NCBI Taxonomy" id="1245471"/>
    <lineage>
        <taxon>Bacteria</taxon>
        <taxon>Pseudomonadati</taxon>
        <taxon>Pseudomonadota</taxon>
        <taxon>Gammaproteobacteria</taxon>
        <taxon>Pseudomonadales</taxon>
        <taxon>Pseudomonadaceae</taxon>
        <taxon>Metapseudomonas</taxon>
    </lineage>
</organism>
<dbReference type="eggNOG" id="COG3812">
    <property type="taxonomic scope" value="Bacteria"/>
</dbReference>
<name>S6AG77_METRE</name>
<sequence>MSLSMYEASIPVLARMLGNLSNILKKAEANAQARGIDPKVFIDSRLAPDMYPLARQVQVVSDMAKGCAARLAGVDVPSWADTESTFEELQARIAKTQAFLKGIDAAQLDGSEDRTVVLKMRSGDLSFRGRDYLLGFALPNFYFHLTAAYAILRHNGVDVGKMDFLGGV</sequence>
<dbReference type="PATRIC" id="fig|1245471.3.peg.3530"/>
<dbReference type="SUPFAM" id="SSF109854">
    <property type="entry name" value="DinB/YfiT-like putative metalloenzymes"/>
    <property type="match status" value="1"/>
</dbReference>
<dbReference type="HOGENOM" id="CLU_090929_1_0_6"/>
<dbReference type="KEGG" id="pre:PCA10_34900"/>
<dbReference type="Proteomes" id="UP000015503">
    <property type="component" value="Chromosome"/>
</dbReference>
<accession>S6AG77</accession>
<dbReference type="EMBL" id="AP013068">
    <property type="protein sequence ID" value="BAN49222.1"/>
    <property type="molecule type" value="Genomic_DNA"/>
</dbReference>
<gene>
    <name evidence="1" type="ORF">PCA10_34900</name>
</gene>
<dbReference type="InterPro" id="IPR018531">
    <property type="entry name" value="DUF1993"/>
</dbReference>
<proteinExistence type="predicted"/>
<dbReference type="STRING" id="1245471.PCA10_34900"/>
<dbReference type="Pfam" id="PF09351">
    <property type="entry name" value="DUF1993"/>
    <property type="match status" value="1"/>
</dbReference>
<dbReference type="PANTHER" id="PTHR36922">
    <property type="entry name" value="BLL2446 PROTEIN"/>
    <property type="match status" value="1"/>
</dbReference>
<evidence type="ECO:0000313" key="1">
    <source>
        <dbReference type="EMBL" id="BAN49222.1"/>
    </source>
</evidence>
<dbReference type="OrthoDB" id="338237at2"/>
<evidence type="ECO:0008006" key="3">
    <source>
        <dbReference type="Google" id="ProtNLM"/>
    </source>
</evidence>
<dbReference type="InterPro" id="IPR034660">
    <property type="entry name" value="DinB/YfiT-like"/>
</dbReference>